<dbReference type="PANTHER" id="PTHR11803:SF58">
    <property type="entry name" value="PROTEIN HMF1-RELATED"/>
    <property type="match status" value="1"/>
</dbReference>
<accession>A0A370H3P7</accession>
<proteinExistence type="inferred from homology"/>
<comment type="similarity">
    <text evidence="1">Belongs to the RutC family.</text>
</comment>
<protein>
    <submittedName>
        <fullName evidence="2">2-iminobutanoate/2-iminopropanoate deaminase</fullName>
    </submittedName>
</protein>
<dbReference type="Pfam" id="PF01042">
    <property type="entry name" value="Ribonuc_L-PSP"/>
    <property type="match status" value="1"/>
</dbReference>
<evidence type="ECO:0000313" key="2">
    <source>
        <dbReference type="EMBL" id="RDI50840.1"/>
    </source>
</evidence>
<organism evidence="2 3">
    <name type="scientific">Nocardia mexicana</name>
    <dbReference type="NCBI Taxonomy" id="279262"/>
    <lineage>
        <taxon>Bacteria</taxon>
        <taxon>Bacillati</taxon>
        <taxon>Actinomycetota</taxon>
        <taxon>Actinomycetes</taxon>
        <taxon>Mycobacteriales</taxon>
        <taxon>Nocardiaceae</taxon>
        <taxon>Nocardia</taxon>
    </lineage>
</organism>
<dbReference type="GO" id="GO:0005829">
    <property type="term" value="C:cytosol"/>
    <property type="evidence" value="ECO:0007669"/>
    <property type="project" value="TreeGrafter"/>
</dbReference>
<dbReference type="InterPro" id="IPR006175">
    <property type="entry name" value="YjgF/YER057c/UK114"/>
</dbReference>
<dbReference type="GO" id="GO:0019239">
    <property type="term" value="F:deaminase activity"/>
    <property type="evidence" value="ECO:0007669"/>
    <property type="project" value="TreeGrafter"/>
</dbReference>
<dbReference type="CDD" id="cd00448">
    <property type="entry name" value="YjgF_YER057c_UK114_family"/>
    <property type="match status" value="1"/>
</dbReference>
<dbReference type="STRING" id="1210089.GCA_001613165_02468"/>
<dbReference type="Proteomes" id="UP000255355">
    <property type="component" value="Unassembled WGS sequence"/>
</dbReference>
<gene>
    <name evidence="2" type="ORF">DFR68_105317</name>
</gene>
<reference evidence="2 3" key="1">
    <citation type="submission" date="2018-07" db="EMBL/GenBank/DDBJ databases">
        <title>Genomic Encyclopedia of Type Strains, Phase IV (KMG-IV): sequencing the most valuable type-strain genomes for metagenomic binning, comparative biology and taxonomic classification.</title>
        <authorList>
            <person name="Goeker M."/>
        </authorList>
    </citation>
    <scope>NUCLEOTIDE SEQUENCE [LARGE SCALE GENOMIC DNA]</scope>
    <source>
        <strain evidence="2 3">DSM 44952</strain>
    </source>
</reference>
<sequence>MPTAPFPPARSGGGLVFTSGLAAIDPATMTVSSIAFDDQAAEVFEQLDRALTAAGSTRDQVLKLDCYLSDRRWFPAWNAAFTEFFPTAAPARTTTVTTLPIDGLLIEIQAIAVAANQEDRS</sequence>
<dbReference type="AlphaFoldDB" id="A0A370H3P7"/>
<evidence type="ECO:0000256" key="1">
    <source>
        <dbReference type="ARBA" id="ARBA00010552"/>
    </source>
</evidence>
<dbReference type="PANTHER" id="PTHR11803">
    <property type="entry name" value="2-IMINOBUTANOATE/2-IMINOPROPANOATE DEAMINASE RIDA"/>
    <property type="match status" value="1"/>
</dbReference>
<keyword evidence="3" id="KW-1185">Reference proteome</keyword>
<dbReference type="RefSeq" id="WP_169814251.1">
    <property type="nucleotide sequence ID" value="NZ_QQAZ01000005.1"/>
</dbReference>
<evidence type="ECO:0000313" key="3">
    <source>
        <dbReference type="Proteomes" id="UP000255355"/>
    </source>
</evidence>
<dbReference type="Gene3D" id="3.30.1330.40">
    <property type="entry name" value="RutC-like"/>
    <property type="match status" value="1"/>
</dbReference>
<name>A0A370H3P7_9NOCA</name>
<comment type="caution">
    <text evidence="2">The sequence shown here is derived from an EMBL/GenBank/DDBJ whole genome shotgun (WGS) entry which is preliminary data.</text>
</comment>
<dbReference type="InterPro" id="IPR035959">
    <property type="entry name" value="RutC-like_sf"/>
</dbReference>
<dbReference type="EMBL" id="QQAZ01000005">
    <property type="protein sequence ID" value="RDI50840.1"/>
    <property type="molecule type" value="Genomic_DNA"/>
</dbReference>
<dbReference type="SUPFAM" id="SSF55298">
    <property type="entry name" value="YjgF-like"/>
    <property type="match status" value="1"/>
</dbReference>